<accession>A0A2W5TLI7</accession>
<reference evidence="2 3" key="1">
    <citation type="submission" date="2017-08" db="EMBL/GenBank/DDBJ databases">
        <title>Infants hospitalized years apart are colonized by the same room-sourced microbial strains.</title>
        <authorList>
            <person name="Brooks B."/>
            <person name="Olm M.R."/>
            <person name="Firek B.A."/>
            <person name="Baker R."/>
            <person name="Thomas B.C."/>
            <person name="Morowitz M.J."/>
            <person name="Banfield J.F."/>
        </authorList>
    </citation>
    <scope>NUCLEOTIDE SEQUENCE [LARGE SCALE GENOMIC DNA]</scope>
    <source>
        <strain evidence="2">S2_003_000_R2_14</strain>
    </source>
</reference>
<gene>
    <name evidence="2" type="ORF">DI536_08840</name>
</gene>
<protein>
    <submittedName>
        <fullName evidence="2">Alpha/beta hydrolase</fullName>
    </submittedName>
</protein>
<dbReference type="InterPro" id="IPR029058">
    <property type="entry name" value="AB_hydrolase_fold"/>
</dbReference>
<dbReference type="SUPFAM" id="SSF53474">
    <property type="entry name" value="alpha/beta-Hydrolases"/>
    <property type="match status" value="1"/>
</dbReference>
<dbReference type="InterPro" id="IPR000073">
    <property type="entry name" value="AB_hydrolase_1"/>
</dbReference>
<sequence length="218" mass="23561">MKDSRFNWSSFPGARHEHLAAFVSSLPEKPILIGHSFGGALVQLLLDRGLGAAGVAIDSAPVKGVLTLPWSQVKALFPVLKSPGNKTKAVPLTPSEFHYAFTNTLSREESDVIHEKFAVAGPGRIVFAGATVNFESKPDARVDYAKADRAPLLFIAGEKDHIMPPKVNLANARKYKSGVVAFKEFAGRDHFTCGEAGWEDVATFALEWAEKPSAFGVQ</sequence>
<comment type="caution">
    <text evidence="2">The sequence shown here is derived from an EMBL/GenBank/DDBJ whole genome shotgun (WGS) entry which is preliminary data.</text>
</comment>
<dbReference type="GO" id="GO:0016787">
    <property type="term" value="F:hydrolase activity"/>
    <property type="evidence" value="ECO:0007669"/>
    <property type="project" value="UniProtKB-KW"/>
</dbReference>
<evidence type="ECO:0000259" key="1">
    <source>
        <dbReference type="Pfam" id="PF12697"/>
    </source>
</evidence>
<dbReference type="Proteomes" id="UP000249061">
    <property type="component" value="Unassembled WGS sequence"/>
</dbReference>
<dbReference type="Pfam" id="PF12697">
    <property type="entry name" value="Abhydrolase_6"/>
    <property type="match status" value="1"/>
</dbReference>
<evidence type="ECO:0000313" key="3">
    <source>
        <dbReference type="Proteomes" id="UP000249061"/>
    </source>
</evidence>
<keyword evidence="2" id="KW-0378">Hydrolase</keyword>
<evidence type="ECO:0000313" key="2">
    <source>
        <dbReference type="EMBL" id="PZR15542.1"/>
    </source>
</evidence>
<dbReference type="Gene3D" id="3.40.50.1820">
    <property type="entry name" value="alpha/beta hydrolase"/>
    <property type="match status" value="1"/>
</dbReference>
<dbReference type="AlphaFoldDB" id="A0A2W5TLI7"/>
<organism evidence="2 3">
    <name type="scientific">Archangium gephyra</name>
    <dbReference type="NCBI Taxonomy" id="48"/>
    <lineage>
        <taxon>Bacteria</taxon>
        <taxon>Pseudomonadati</taxon>
        <taxon>Myxococcota</taxon>
        <taxon>Myxococcia</taxon>
        <taxon>Myxococcales</taxon>
        <taxon>Cystobacterineae</taxon>
        <taxon>Archangiaceae</taxon>
        <taxon>Archangium</taxon>
    </lineage>
</organism>
<name>A0A2W5TLI7_9BACT</name>
<proteinExistence type="predicted"/>
<feature type="domain" description="AB hydrolase-1" evidence="1">
    <location>
        <begin position="17"/>
        <end position="201"/>
    </location>
</feature>
<dbReference type="EMBL" id="QFQP01000005">
    <property type="protein sequence ID" value="PZR15542.1"/>
    <property type="molecule type" value="Genomic_DNA"/>
</dbReference>